<gene>
    <name evidence="3" type="ORF">MM415A00172_0043</name>
    <name evidence="2" type="ORF">MM415B00296_0039</name>
    <name evidence="1" type="ORF">TM448A00615_0018</name>
    <name evidence="4" type="ORF">TM448B02541_0001</name>
</gene>
<reference evidence="1" key="1">
    <citation type="submission" date="2020-03" db="EMBL/GenBank/DDBJ databases">
        <title>The deep terrestrial virosphere.</title>
        <authorList>
            <person name="Holmfeldt K."/>
            <person name="Nilsson E."/>
            <person name="Simone D."/>
            <person name="Lopez-Fernandez M."/>
            <person name="Wu X."/>
            <person name="de Brujin I."/>
            <person name="Lundin D."/>
            <person name="Andersson A."/>
            <person name="Bertilsson S."/>
            <person name="Dopson M."/>
        </authorList>
    </citation>
    <scope>NUCLEOTIDE SEQUENCE</scope>
    <source>
        <strain evidence="3">MM415A00172</strain>
        <strain evidence="2">MM415B00296</strain>
        <strain evidence="1">TM448A00615</strain>
        <strain evidence="4">TM448B02541</strain>
    </source>
</reference>
<dbReference type="EMBL" id="MT144923">
    <property type="protein sequence ID" value="QJI01429.1"/>
    <property type="molecule type" value="Genomic_DNA"/>
</dbReference>
<organism evidence="1">
    <name type="scientific">viral metagenome</name>
    <dbReference type="NCBI Taxonomy" id="1070528"/>
    <lineage>
        <taxon>unclassified sequences</taxon>
        <taxon>metagenomes</taxon>
        <taxon>organismal metagenomes</taxon>
    </lineage>
</organism>
<dbReference type="EMBL" id="MT141566">
    <property type="protein sequence ID" value="QJA67133.1"/>
    <property type="molecule type" value="Genomic_DNA"/>
</dbReference>
<accession>A0A6H1ZI88</accession>
<protein>
    <submittedName>
        <fullName evidence="1">Uncharacterized protein</fullName>
    </submittedName>
</protein>
<evidence type="ECO:0000313" key="2">
    <source>
        <dbReference type="EMBL" id="QJA67133.1"/>
    </source>
</evidence>
<evidence type="ECO:0000313" key="1">
    <source>
        <dbReference type="EMBL" id="QJA47179.1"/>
    </source>
</evidence>
<proteinExistence type="predicted"/>
<dbReference type="AlphaFoldDB" id="A0A6H1ZI88"/>
<sequence>MLDKIKRVIASGKVKYDVTVTCNGMTPEQAQTDAMNYYVWKLQRVIRDASESEQVKWAKDGIVVHYSEVGKKVESVETTVDKFSEEQAMAAYELIKARLKKKA</sequence>
<dbReference type="EMBL" id="MT144034">
    <property type="protein sequence ID" value="QJA47179.1"/>
    <property type="molecule type" value="Genomic_DNA"/>
</dbReference>
<evidence type="ECO:0000313" key="4">
    <source>
        <dbReference type="EMBL" id="QJI01429.1"/>
    </source>
</evidence>
<name>A0A6H1ZI88_9ZZZZ</name>
<evidence type="ECO:0000313" key="3">
    <source>
        <dbReference type="EMBL" id="QJA84699.1"/>
    </source>
</evidence>
<dbReference type="EMBL" id="MT142533">
    <property type="protein sequence ID" value="QJA84699.1"/>
    <property type="molecule type" value="Genomic_DNA"/>
</dbReference>